<feature type="region of interest" description="Disordered" evidence="1">
    <location>
        <begin position="1"/>
        <end position="30"/>
    </location>
</feature>
<dbReference type="AlphaFoldDB" id="A0A6J6XJ94"/>
<evidence type="ECO:0000313" key="5">
    <source>
        <dbReference type="EMBL" id="CAB4897145.1"/>
    </source>
</evidence>
<organism evidence="3">
    <name type="scientific">freshwater metagenome</name>
    <dbReference type="NCBI Taxonomy" id="449393"/>
    <lineage>
        <taxon>unclassified sequences</taxon>
        <taxon>metagenomes</taxon>
        <taxon>ecological metagenomes</taxon>
    </lineage>
</organism>
<name>A0A6J6XJ94_9ZZZZ</name>
<evidence type="ECO:0000313" key="2">
    <source>
        <dbReference type="EMBL" id="CAB4716335.1"/>
    </source>
</evidence>
<gene>
    <name evidence="2" type="ORF">UFOPK2658_00716</name>
    <name evidence="3" type="ORF">UFOPK3004_00416</name>
    <name evidence="4" type="ORF">UFOPK3304_00718</name>
    <name evidence="5" type="ORF">UFOPK3494_00741</name>
</gene>
<sequence>MNSCDVCDKDMDGNDDDESDEFYQDTGDDPWHVTTQNGRQMMCCSQECAEIAEEMIWPDDES</sequence>
<reference evidence="3" key="1">
    <citation type="submission" date="2020-05" db="EMBL/GenBank/DDBJ databases">
        <authorList>
            <person name="Chiriac C."/>
            <person name="Salcher M."/>
            <person name="Ghai R."/>
            <person name="Kavagutti S V."/>
        </authorList>
    </citation>
    <scope>NUCLEOTIDE SEQUENCE</scope>
</reference>
<proteinExistence type="predicted"/>
<feature type="compositionally biased region" description="Basic and acidic residues" evidence="1">
    <location>
        <begin position="1"/>
        <end position="12"/>
    </location>
</feature>
<accession>A0A6J6XJ94</accession>
<dbReference type="EMBL" id="CAEZYH010000021">
    <property type="protein sequence ID" value="CAB4716335.1"/>
    <property type="molecule type" value="Genomic_DNA"/>
</dbReference>
<evidence type="ECO:0000256" key="1">
    <source>
        <dbReference type="SAM" id="MobiDB-lite"/>
    </source>
</evidence>
<evidence type="ECO:0000313" key="3">
    <source>
        <dbReference type="EMBL" id="CAB4796852.1"/>
    </source>
</evidence>
<dbReference type="EMBL" id="CAFAAL010000021">
    <property type="protein sequence ID" value="CAB4796852.1"/>
    <property type="molecule type" value="Genomic_DNA"/>
</dbReference>
<dbReference type="EMBL" id="CAFBMF010000035">
    <property type="protein sequence ID" value="CAB4897145.1"/>
    <property type="molecule type" value="Genomic_DNA"/>
</dbReference>
<dbReference type="EMBL" id="CAFBLJ010000028">
    <property type="protein sequence ID" value="CAB4865730.1"/>
    <property type="molecule type" value="Genomic_DNA"/>
</dbReference>
<evidence type="ECO:0000313" key="4">
    <source>
        <dbReference type="EMBL" id="CAB4865730.1"/>
    </source>
</evidence>
<feature type="compositionally biased region" description="Acidic residues" evidence="1">
    <location>
        <begin position="13"/>
        <end position="28"/>
    </location>
</feature>
<protein>
    <submittedName>
        <fullName evidence="3">Unannotated protein</fullName>
    </submittedName>
</protein>